<dbReference type="Pfam" id="PF11798">
    <property type="entry name" value="IMS_HHH"/>
    <property type="match status" value="1"/>
</dbReference>
<name>A0ABW0HMC7_9BACL</name>
<reference evidence="6" key="1">
    <citation type="journal article" date="2019" name="Int. J. Syst. Evol. Microbiol.">
        <title>The Global Catalogue of Microorganisms (GCM) 10K type strain sequencing project: providing services to taxonomists for standard genome sequencing and annotation.</title>
        <authorList>
            <consortium name="The Broad Institute Genomics Platform"/>
            <consortium name="The Broad Institute Genome Sequencing Center for Infectious Disease"/>
            <person name="Wu L."/>
            <person name="Ma J."/>
        </authorList>
    </citation>
    <scope>NUCLEOTIDE SEQUENCE [LARGE SCALE GENOMIC DNA]</scope>
    <source>
        <strain evidence="6">CGMCC 1.18575</strain>
    </source>
</reference>
<evidence type="ECO:0000259" key="4">
    <source>
        <dbReference type="PROSITE" id="PS50173"/>
    </source>
</evidence>
<dbReference type="InterPro" id="IPR036775">
    <property type="entry name" value="DNA_pol_Y-fam_lit_finger_sf"/>
</dbReference>
<dbReference type="SUPFAM" id="SSF100879">
    <property type="entry name" value="Lesion bypass DNA polymerase (Y-family), little finger domain"/>
    <property type="match status" value="1"/>
</dbReference>
<feature type="domain" description="UmuC" evidence="4">
    <location>
        <begin position="13"/>
        <end position="202"/>
    </location>
</feature>
<sequence length="427" mass="47682">MNFDINKLPRHPIFCIDIKSAYASIECVMRGLDPLTTYLAVVGDLSRKGSVVLAASPPMKKDYGIKTGSRLYEIPTNDSRIHVVQARMGKYLDYAMQVPRILKRFMPMECISIYSVDELFATYDHSLFGDKWTAARTIQSSIKLELGLPSAIGIGENYFQSKICLDLMAKKNVANNYIDEVTYETFAEKLWHFPVKDCWGIGSRMEKNLAQLGIFNIGELAKANMQSMKSRFGVIGQQMVLHASGIDYTNPYYRPEMSHNAIVQKGFGSGITLMRDYMKRDEIITAILDQTEIVASRAREARVAGRTINLAIGYSDDMGGGGFSKDKTIATPTNLTHRIFQVCKEIFQEKFSTSAPVRRIHVGLTNLSPDEIAQLDLFEDDTKERQIAAAMDRIRNRFGAASITWARSITAGGTAIDRAGKIGGHKI</sequence>
<dbReference type="InterPro" id="IPR017961">
    <property type="entry name" value="DNA_pol_Y-fam_little_finger"/>
</dbReference>
<gene>
    <name evidence="5" type="ORF">ACFPOF_06510</name>
</gene>
<comment type="caution">
    <text evidence="5">The sequence shown here is derived from an EMBL/GenBank/DDBJ whole genome shotgun (WGS) entry which is preliminary data.</text>
</comment>
<proteinExistence type="inferred from homology"/>
<dbReference type="PANTHER" id="PTHR11076:SF35">
    <property type="entry name" value="DNA REPAIR PROTEIN HOMOLOG YOBH"/>
    <property type="match status" value="1"/>
</dbReference>
<dbReference type="Pfam" id="PF11799">
    <property type="entry name" value="IMS_C"/>
    <property type="match status" value="1"/>
</dbReference>
<dbReference type="EMBL" id="JBHSMI010000012">
    <property type="protein sequence ID" value="MFC5402385.1"/>
    <property type="molecule type" value="Genomic_DNA"/>
</dbReference>
<dbReference type="PANTHER" id="PTHR11076">
    <property type="entry name" value="DNA REPAIR POLYMERASE UMUC / TRANSFERASE FAMILY MEMBER"/>
    <property type="match status" value="1"/>
</dbReference>
<dbReference type="Proteomes" id="UP001596113">
    <property type="component" value="Unassembled WGS sequence"/>
</dbReference>
<dbReference type="Gene3D" id="3.40.1170.60">
    <property type="match status" value="1"/>
</dbReference>
<keyword evidence="3" id="KW-0808">Transferase</keyword>
<dbReference type="InterPro" id="IPR043128">
    <property type="entry name" value="Rev_trsase/Diguanyl_cyclase"/>
</dbReference>
<keyword evidence="6" id="KW-1185">Reference proteome</keyword>
<dbReference type="RefSeq" id="WP_378130786.1">
    <property type="nucleotide sequence ID" value="NZ_JBHSMI010000012.1"/>
</dbReference>
<dbReference type="PROSITE" id="PS50173">
    <property type="entry name" value="UMUC"/>
    <property type="match status" value="1"/>
</dbReference>
<dbReference type="Gene3D" id="1.10.150.20">
    <property type="entry name" value="5' to 3' exonuclease, C-terminal subdomain"/>
    <property type="match status" value="1"/>
</dbReference>
<evidence type="ECO:0000256" key="2">
    <source>
        <dbReference type="ARBA" id="ARBA00022457"/>
    </source>
</evidence>
<dbReference type="InterPro" id="IPR050116">
    <property type="entry name" value="DNA_polymerase-Y"/>
</dbReference>
<evidence type="ECO:0000256" key="3">
    <source>
        <dbReference type="ARBA" id="ARBA00022932"/>
    </source>
</evidence>
<evidence type="ECO:0000313" key="6">
    <source>
        <dbReference type="Proteomes" id="UP001596113"/>
    </source>
</evidence>
<keyword evidence="2" id="KW-0515">Mutator protein</keyword>
<comment type="similarity">
    <text evidence="1">Belongs to the DNA polymerase type-Y family.</text>
</comment>
<evidence type="ECO:0000256" key="1">
    <source>
        <dbReference type="ARBA" id="ARBA00010945"/>
    </source>
</evidence>
<accession>A0ABW0HMC7</accession>
<dbReference type="InterPro" id="IPR024728">
    <property type="entry name" value="PolY_HhH_motif"/>
</dbReference>
<dbReference type="Gene3D" id="3.30.70.270">
    <property type="match status" value="1"/>
</dbReference>
<keyword evidence="3" id="KW-0548">Nucleotidyltransferase</keyword>
<dbReference type="InterPro" id="IPR001126">
    <property type="entry name" value="UmuC"/>
</dbReference>
<dbReference type="SUPFAM" id="SSF56672">
    <property type="entry name" value="DNA/RNA polymerases"/>
    <property type="match status" value="1"/>
</dbReference>
<evidence type="ECO:0000313" key="5">
    <source>
        <dbReference type="EMBL" id="MFC5402385.1"/>
    </source>
</evidence>
<dbReference type="InterPro" id="IPR043502">
    <property type="entry name" value="DNA/RNA_pol_sf"/>
</dbReference>
<dbReference type="Pfam" id="PF00817">
    <property type="entry name" value="IMS"/>
    <property type="match status" value="1"/>
</dbReference>
<protein>
    <submittedName>
        <fullName evidence="5">Nucleotidyltransferase</fullName>
    </submittedName>
</protein>
<organism evidence="5 6">
    <name type="scientific">Cohnella soli</name>
    <dbReference type="NCBI Taxonomy" id="425005"/>
    <lineage>
        <taxon>Bacteria</taxon>
        <taxon>Bacillati</taxon>
        <taxon>Bacillota</taxon>
        <taxon>Bacilli</taxon>
        <taxon>Bacillales</taxon>
        <taxon>Paenibacillaceae</taxon>
        <taxon>Cohnella</taxon>
    </lineage>
</organism>
<keyword evidence="3" id="KW-0239">DNA-directed DNA polymerase</keyword>
<dbReference type="Gene3D" id="3.30.1490.100">
    <property type="entry name" value="DNA polymerase, Y-family, little finger domain"/>
    <property type="match status" value="1"/>
</dbReference>